<evidence type="ECO:0000313" key="1">
    <source>
        <dbReference type="EMBL" id="VFU55302.1"/>
    </source>
</evidence>
<protein>
    <submittedName>
        <fullName evidence="1">Uncharacterized protein</fullName>
    </submittedName>
</protein>
<organism evidence="1">
    <name type="scientific">Salix viminalis</name>
    <name type="common">Common osier</name>
    <name type="synonym">Basket willow</name>
    <dbReference type="NCBI Taxonomy" id="40686"/>
    <lineage>
        <taxon>Eukaryota</taxon>
        <taxon>Viridiplantae</taxon>
        <taxon>Streptophyta</taxon>
        <taxon>Embryophyta</taxon>
        <taxon>Tracheophyta</taxon>
        <taxon>Spermatophyta</taxon>
        <taxon>Magnoliopsida</taxon>
        <taxon>eudicotyledons</taxon>
        <taxon>Gunneridae</taxon>
        <taxon>Pentapetalae</taxon>
        <taxon>rosids</taxon>
        <taxon>fabids</taxon>
        <taxon>Malpighiales</taxon>
        <taxon>Salicaceae</taxon>
        <taxon>Saliceae</taxon>
        <taxon>Salix</taxon>
    </lineage>
</organism>
<gene>
    <name evidence="1" type="ORF">SVIM_LOCUS392596</name>
</gene>
<dbReference type="EMBL" id="CAADRP010001885">
    <property type="protein sequence ID" value="VFU55302.1"/>
    <property type="molecule type" value="Genomic_DNA"/>
</dbReference>
<reference evidence="1" key="1">
    <citation type="submission" date="2019-03" db="EMBL/GenBank/DDBJ databases">
        <authorList>
            <person name="Mank J."/>
            <person name="Almeida P."/>
        </authorList>
    </citation>
    <scope>NUCLEOTIDE SEQUENCE</scope>
    <source>
        <strain evidence="1">78183</strain>
    </source>
</reference>
<sequence>MSRTHRNVKWYGHLRTSCRLRWLEELVRWALEAQGNLGTSGFGSSGNSGFGKTGNSGFGSSGNSGFGSSCNSGFGKTGNSGFGRTGNSVVEVQP</sequence>
<accession>A0A6N2MQI6</accession>
<dbReference type="AlphaFoldDB" id="A0A6N2MQI6"/>
<name>A0A6N2MQI6_SALVM</name>
<proteinExistence type="predicted"/>